<dbReference type="Pfam" id="PF01479">
    <property type="entry name" value="S4"/>
    <property type="match status" value="1"/>
</dbReference>
<evidence type="ECO:0000313" key="5">
    <source>
        <dbReference type="Proteomes" id="UP000266649"/>
    </source>
</evidence>
<evidence type="ECO:0000256" key="1">
    <source>
        <dbReference type="PROSITE-ProRule" id="PRU00182"/>
    </source>
</evidence>
<protein>
    <submittedName>
        <fullName evidence="4">RNA-binding S4 domain-containing protein</fullName>
    </submittedName>
</protein>
<dbReference type="PROSITE" id="PS50889">
    <property type="entry name" value="S4"/>
    <property type="match status" value="1"/>
</dbReference>
<dbReference type="Gene3D" id="3.10.290.10">
    <property type="entry name" value="RNA-binding S4 domain"/>
    <property type="match status" value="1"/>
</dbReference>
<dbReference type="InterPro" id="IPR002942">
    <property type="entry name" value="S4_RNA-bd"/>
</dbReference>
<dbReference type="EMBL" id="QXXQ01000002">
    <property type="protein sequence ID" value="RID93334.1"/>
    <property type="molecule type" value="Genomic_DNA"/>
</dbReference>
<gene>
    <name evidence="4" type="ORF">D2N39_05620</name>
</gene>
<dbReference type="InterPro" id="IPR036986">
    <property type="entry name" value="S4_RNA-bd_sf"/>
</dbReference>
<dbReference type="AlphaFoldDB" id="A0A398BUE6"/>
<dbReference type="SUPFAM" id="SSF55174">
    <property type="entry name" value="Alpha-L RNA-binding motif"/>
    <property type="match status" value="1"/>
</dbReference>
<comment type="caution">
    <text evidence="4">The sequence shown here is derived from an EMBL/GenBank/DDBJ whole genome shotgun (WGS) entry which is preliminary data.</text>
</comment>
<proteinExistence type="predicted"/>
<dbReference type="OrthoDB" id="9797176at2"/>
<feature type="region of interest" description="Disordered" evidence="2">
    <location>
        <begin position="69"/>
        <end position="102"/>
    </location>
</feature>
<evidence type="ECO:0000256" key="2">
    <source>
        <dbReference type="SAM" id="MobiDB-lite"/>
    </source>
</evidence>
<keyword evidence="5" id="KW-1185">Reference proteome</keyword>
<evidence type="ECO:0000259" key="3">
    <source>
        <dbReference type="SMART" id="SM00363"/>
    </source>
</evidence>
<organism evidence="4 5">
    <name type="scientific">Gemmobacter lutimaris</name>
    <dbReference type="NCBI Taxonomy" id="2306023"/>
    <lineage>
        <taxon>Bacteria</taxon>
        <taxon>Pseudomonadati</taxon>
        <taxon>Pseudomonadota</taxon>
        <taxon>Alphaproteobacteria</taxon>
        <taxon>Rhodobacterales</taxon>
        <taxon>Paracoccaceae</taxon>
        <taxon>Gemmobacter</taxon>
    </lineage>
</organism>
<reference evidence="4 5" key="1">
    <citation type="submission" date="2018-09" db="EMBL/GenBank/DDBJ databases">
        <title>Gemmobacter lutimaris sp. nov., a marine bacterium isolated from tidal flat.</title>
        <authorList>
            <person name="Lee D.W."/>
            <person name="Yoo Y."/>
            <person name="Kim J.-J."/>
            <person name="Kim B.S."/>
        </authorList>
    </citation>
    <scope>NUCLEOTIDE SEQUENCE [LARGE SCALE GENOMIC DNA]</scope>
    <source>
        <strain evidence="4 5">YJ-T1-11</strain>
    </source>
</reference>
<name>A0A398BUE6_9RHOB</name>
<dbReference type="SMART" id="SM00363">
    <property type="entry name" value="S4"/>
    <property type="match status" value="1"/>
</dbReference>
<dbReference type="GO" id="GO:0003723">
    <property type="term" value="F:RNA binding"/>
    <property type="evidence" value="ECO:0007669"/>
    <property type="project" value="UniProtKB-KW"/>
</dbReference>
<evidence type="ECO:0000313" key="4">
    <source>
        <dbReference type="EMBL" id="RID93334.1"/>
    </source>
</evidence>
<accession>A0A398BUE6</accession>
<keyword evidence="1" id="KW-0694">RNA-binding</keyword>
<dbReference type="Proteomes" id="UP000266649">
    <property type="component" value="Unassembled WGS sequence"/>
</dbReference>
<sequence length="102" mass="11360">MRLDKWLWQARFFKSRPLACSVIADGHLRLNGNRCLKPGQQVGEGDTLTFPQGRRIRLIRVLAAGTRRGPATEAQGLYHDLDPQPTTAEDDAGAWDDTSSLE</sequence>
<feature type="domain" description="RNA-binding S4" evidence="3">
    <location>
        <begin position="1"/>
        <end position="63"/>
    </location>
</feature>
<dbReference type="CDD" id="cd00165">
    <property type="entry name" value="S4"/>
    <property type="match status" value="1"/>
</dbReference>
<dbReference type="RefSeq" id="WP_119133971.1">
    <property type="nucleotide sequence ID" value="NZ_QXXQ01000002.1"/>
</dbReference>